<feature type="non-terminal residue" evidence="2">
    <location>
        <position position="1"/>
    </location>
</feature>
<organism evidence="2">
    <name type="scientific">Nothobranchius furzeri</name>
    <name type="common">Turquoise killifish</name>
    <dbReference type="NCBI Taxonomy" id="105023"/>
    <lineage>
        <taxon>Eukaryota</taxon>
        <taxon>Metazoa</taxon>
        <taxon>Chordata</taxon>
        <taxon>Craniata</taxon>
        <taxon>Vertebrata</taxon>
        <taxon>Euteleostomi</taxon>
        <taxon>Actinopterygii</taxon>
        <taxon>Neopterygii</taxon>
        <taxon>Teleostei</taxon>
        <taxon>Neoteleostei</taxon>
        <taxon>Acanthomorphata</taxon>
        <taxon>Ovalentaria</taxon>
        <taxon>Atherinomorphae</taxon>
        <taxon>Cyprinodontiformes</taxon>
        <taxon>Nothobranchiidae</taxon>
        <taxon>Nothobranchius</taxon>
    </lineage>
</organism>
<sequence>LNISPAGSVTTQTQTTCFNGGSSTKSASKRSQSWRVSFSVSLHPVRLQSGHSVSVGASWKRDAQDWHRIRSATFSSSTVMFQPVIN</sequence>
<dbReference type="EMBL" id="HADY01022832">
    <property type="protein sequence ID" value="SBP61317.1"/>
    <property type="molecule type" value="Transcribed_RNA"/>
</dbReference>
<feature type="compositionally biased region" description="Low complexity" evidence="1">
    <location>
        <begin position="22"/>
        <end position="31"/>
    </location>
</feature>
<dbReference type="AlphaFoldDB" id="A0A1A8B1J3"/>
<gene>
    <name evidence="2" type="primary">BX005250.1</name>
</gene>
<protein>
    <submittedName>
        <fullName evidence="2">Uncharacterized protein</fullName>
    </submittedName>
</protein>
<feature type="compositionally biased region" description="Polar residues" evidence="1">
    <location>
        <begin position="1"/>
        <end position="21"/>
    </location>
</feature>
<accession>A0A1A8B1J3</accession>
<evidence type="ECO:0000313" key="2">
    <source>
        <dbReference type="EMBL" id="SBP61317.1"/>
    </source>
</evidence>
<reference evidence="2" key="1">
    <citation type="submission" date="2016-05" db="EMBL/GenBank/DDBJ databases">
        <authorList>
            <person name="Lavstsen T."/>
            <person name="Jespersen J.S."/>
        </authorList>
    </citation>
    <scope>NUCLEOTIDE SEQUENCE</scope>
    <source>
        <tissue evidence="2">Brain</tissue>
    </source>
</reference>
<proteinExistence type="predicted"/>
<feature type="region of interest" description="Disordered" evidence="1">
    <location>
        <begin position="1"/>
        <end position="31"/>
    </location>
</feature>
<reference evidence="2" key="2">
    <citation type="submission" date="2016-06" db="EMBL/GenBank/DDBJ databases">
        <title>The genome of a short-lived fish provides insights into sex chromosome evolution and the genetic control of aging.</title>
        <authorList>
            <person name="Reichwald K."/>
            <person name="Felder M."/>
            <person name="Petzold A."/>
            <person name="Koch P."/>
            <person name="Groth M."/>
            <person name="Platzer M."/>
        </authorList>
    </citation>
    <scope>NUCLEOTIDE SEQUENCE</scope>
    <source>
        <tissue evidence="2">Brain</tissue>
    </source>
</reference>
<evidence type="ECO:0000256" key="1">
    <source>
        <dbReference type="SAM" id="MobiDB-lite"/>
    </source>
</evidence>
<name>A0A1A8B1J3_NOTFU</name>